<name>A0ABQ1PYK0_9BACI</name>
<accession>A0ABQ1PYK0</accession>
<proteinExistence type="predicted"/>
<reference evidence="2" key="1">
    <citation type="journal article" date="2019" name="Int. J. Syst. Evol. Microbiol.">
        <title>The Global Catalogue of Microorganisms (GCM) 10K type strain sequencing project: providing services to taxonomists for standard genome sequencing and annotation.</title>
        <authorList>
            <consortium name="The Broad Institute Genomics Platform"/>
            <consortium name="The Broad Institute Genome Sequencing Center for Infectious Disease"/>
            <person name="Wu L."/>
            <person name="Ma J."/>
        </authorList>
    </citation>
    <scope>NUCLEOTIDE SEQUENCE [LARGE SCALE GENOMIC DNA]</scope>
    <source>
        <strain evidence="2">CGMCC 1.15353</strain>
    </source>
</reference>
<organism evidence="1 2">
    <name type="scientific">Pontibacillus salipaludis</name>
    <dbReference type="NCBI Taxonomy" id="1697394"/>
    <lineage>
        <taxon>Bacteria</taxon>
        <taxon>Bacillati</taxon>
        <taxon>Bacillota</taxon>
        <taxon>Bacilli</taxon>
        <taxon>Bacillales</taxon>
        <taxon>Bacillaceae</taxon>
        <taxon>Pontibacillus</taxon>
    </lineage>
</organism>
<protein>
    <submittedName>
        <fullName evidence="1">Uncharacterized protein</fullName>
    </submittedName>
</protein>
<sequence>MTYIRRSVSFNSEDPDQAALLDHASKRKNFSGYVKRLIQRDMERGGQAEIKAEVKPEAKSAPIKVAVTGKTRWVNDGSRGIKR</sequence>
<dbReference type="RefSeq" id="WP_188652187.1">
    <property type="nucleotide sequence ID" value="NZ_BMIN01000004.1"/>
</dbReference>
<comment type="caution">
    <text evidence="1">The sequence shown here is derived from an EMBL/GenBank/DDBJ whole genome shotgun (WGS) entry which is preliminary data.</text>
</comment>
<gene>
    <name evidence="1" type="ORF">GCM10011389_14010</name>
</gene>
<dbReference type="Proteomes" id="UP000642571">
    <property type="component" value="Unassembled WGS sequence"/>
</dbReference>
<dbReference type="EMBL" id="BMIN01000004">
    <property type="protein sequence ID" value="GGD07645.1"/>
    <property type="molecule type" value="Genomic_DNA"/>
</dbReference>
<keyword evidence="2" id="KW-1185">Reference proteome</keyword>
<evidence type="ECO:0000313" key="2">
    <source>
        <dbReference type="Proteomes" id="UP000642571"/>
    </source>
</evidence>
<evidence type="ECO:0000313" key="1">
    <source>
        <dbReference type="EMBL" id="GGD07645.1"/>
    </source>
</evidence>